<organism evidence="2 3">
    <name type="scientific">Gossypium lobatum</name>
    <dbReference type="NCBI Taxonomy" id="34289"/>
    <lineage>
        <taxon>Eukaryota</taxon>
        <taxon>Viridiplantae</taxon>
        <taxon>Streptophyta</taxon>
        <taxon>Embryophyta</taxon>
        <taxon>Tracheophyta</taxon>
        <taxon>Spermatophyta</taxon>
        <taxon>Magnoliopsida</taxon>
        <taxon>eudicotyledons</taxon>
        <taxon>Gunneridae</taxon>
        <taxon>Pentapetalae</taxon>
        <taxon>rosids</taxon>
        <taxon>malvids</taxon>
        <taxon>Malvales</taxon>
        <taxon>Malvaceae</taxon>
        <taxon>Malvoideae</taxon>
        <taxon>Gossypium</taxon>
    </lineage>
</organism>
<evidence type="ECO:0000313" key="3">
    <source>
        <dbReference type="Proteomes" id="UP000593572"/>
    </source>
</evidence>
<feature type="compositionally biased region" description="Basic and acidic residues" evidence="1">
    <location>
        <begin position="288"/>
        <end position="307"/>
    </location>
</feature>
<protein>
    <submittedName>
        <fullName evidence="2">Uncharacterized protein</fullName>
    </submittedName>
</protein>
<name>A0A7J8NII3_9ROSI</name>
<sequence length="327" mass="37538">EIQKNASNWKRFSPLTSKALPAQRAEQKRVQLNVFPPTVEDQILQCHIRNLPGPPSPLIKPFLREAGFWHVALVVRGCKLDLKLISALSIQSADWGTVCGDFLGVARETTYGGRIKMAWIRKHFTELVEHSTEVQRERYTRTYILQIIEVGGLSCWQHCPGRCVRRATRKNQYWWLSFTTTAWAQFRFPFLHPRANFLYTFSLATSHVGLPTEHRDIRLLLDQRSEAESPLVIPSVYGTQHSYAHSPFETQTPLGSLIYLGGSSSQPPINRPEDARLQPRMQGSQSTEGEKDEQLRPQPHLEVEPRRNLSHNHRPPRCGTDSNRHMH</sequence>
<dbReference type="AlphaFoldDB" id="A0A7J8NII3"/>
<evidence type="ECO:0000256" key="1">
    <source>
        <dbReference type="SAM" id="MobiDB-lite"/>
    </source>
</evidence>
<comment type="caution">
    <text evidence="2">The sequence shown here is derived from an EMBL/GenBank/DDBJ whole genome shotgun (WGS) entry which is preliminary data.</text>
</comment>
<proteinExistence type="predicted"/>
<accession>A0A7J8NII3</accession>
<dbReference type="Proteomes" id="UP000593572">
    <property type="component" value="Unassembled WGS sequence"/>
</dbReference>
<feature type="region of interest" description="Disordered" evidence="1">
    <location>
        <begin position="257"/>
        <end position="327"/>
    </location>
</feature>
<keyword evidence="3" id="KW-1185">Reference proteome</keyword>
<feature type="non-terminal residue" evidence="2">
    <location>
        <position position="327"/>
    </location>
</feature>
<evidence type="ECO:0000313" key="2">
    <source>
        <dbReference type="EMBL" id="MBA0576759.1"/>
    </source>
</evidence>
<gene>
    <name evidence="2" type="ORF">Golob_024931</name>
</gene>
<reference evidence="2 3" key="1">
    <citation type="journal article" date="2019" name="Genome Biol. Evol.">
        <title>Insights into the evolution of the New World diploid cottons (Gossypium, subgenus Houzingenia) based on genome sequencing.</title>
        <authorList>
            <person name="Grover C.E."/>
            <person name="Arick M.A. 2nd"/>
            <person name="Thrash A."/>
            <person name="Conover J.L."/>
            <person name="Sanders W.S."/>
            <person name="Peterson D.G."/>
            <person name="Frelichowski J.E."/>
            <person name="Scheffler J.A."/>
            <person name="Scheffler B.E."/>
            <person name="Wendel J.F."/>
        </authorList>
    </citation>
    <scope>NUCLEOTIDE SEQUENCE [LARGE SCALE GENOMIC DNA]</scope>
    <source>
        <strain evidence="2">157</strain>
        <tissue evidence="2">Leaf</tissue>
    </source>
</reference>
<dbReference type="EMBL" id="JABEZX010351164">
    <property type="protein sequence ID" value="MBA0576759.1"/>
    <property type="molecule type" value="Genomic_DNA"/>
</dbReference>